<name>A0A7R9MPU5_9ACAR</name>
<dbReference type="PANTHER" id="PTHR11069:SF23">
    <property type="entry name" value="LYSOSOMAL ACID GLUCOSYLCERAMIDASE"/>
    <property type="match status" value="1"/>
</dbReference>
<dbReference type="InterPro" id="IPR001139">
    <property type="entry name" value="Glyco_hydro_30"/>
</dbReference>
<keyword evidence="10" id="KW-1185">Reference proteome</keyword>
<keyword evidence="6" id="KW-0443">Lipid metabolism</keyword>
<accession>A0A7R9MPU5</accession>
<dbReference type="Gene3D" id="3.20.20.80">
    <property type="entry name" value="Glycosidases"/>
    <property type="match status" value="1"/>
</dbReference>
<dbReference type="InterPro" id="IPR033453">
    <property type="entry name" value="Glyco_hydro_30_TIM-barrel"/>
</dbReference>
<evidence type="ECO:0000259" key="7">
    <source>
        <dbReference type="Pfam" id="PF02055"/>
    </source>
</evidence>
<feature type="domain" description="Glycosyl hydrolase family 30 TIM-barrel" evidence="7">
    <location>
        <begin position="2"/>
        <end position="142"/>
    </location>
</feature>
<dbReference type="GO" id="GO:0016020">
    <property type="term" value="C:membrane"/>
    <property type="evidence" value="ECO:0007669"/>
    <property type="project" value="GOC"/>
</dbReference>
<organism evidence="9">
    <name type="scientific">Oppiella nova</name>
    <dbReference type="NCBI Taxonomy" id="334625"/>
    <lineage>
        <taxon>Eukaryota</taxon>
        <taxon>Metazoa</taxon>
        <taxon>Ecdysozoa</taxon>
        <taxon>Arthropoda</taxon>
        <taxon>Chelicerata</taxon>
        <taxon>Arachnida</taxon>
        <taxon>Acari</taxon>
        <taxon>Acariformes</taxon>
        <taxon>Sarcoptiformes</taxon>
        <taxon>Oribatida</taxon>
        <taxon>Brachypylina</taxon>
        <taxon>Oppioidea</taxon>
        <taxon>Oppiidae</taxon>
        <taxon>Oppiella</taxon>
    </lineage>
</organism>
<evidence type="ECO:0000259" key="8">
    <source>
        <dbReference type="Pfam" id="PF17189"/>
    </source>
</evidence>
<evidence type="ECO:0000256" key="1">
    <source>
        <dbReference type="ARBA" id="ARBA00001013"/>
    </source>
</evidence>
<comment type="similarity">
    <text evidence="2 6">Belongs to the glycosyl hydrolase 30 family.</text>
</comment>
<dbReference type="InterPro" id="IPR017853">
    <property type="entry name" value="GH"/>
</dbReference>
<dbReference type="GO" id="GO:0004348">
    <property type="term" value="F:glucosylceramidase activity"/>
    <property type="evidence" value="ECO:0007669"/>
    <property type="project" value="UniProtKB-EC"/>
</dbReference>
<feature type="non-terminal residue" evidence="9">
    <location>
        <position position="182"/>
    </location>
</feature>
<keyword evidence="4" id="KW-0732">Signal</keyword>
<evidence type="ECO:0000256" key="3">
    <source>
        <dbReference type="ARBA" id="ARBA00012658"/>
    </source>
</evidence>
<dbReference type="InterPro" id="IPR033452">
    <property type="entry name" value="GH30_C"/>
</dbReference>
<keyword evidence="6" id="KW-0746">Sphingolipid metabolism</keyword>
<comment type="catalytic activity">
    <reaction evidence="1">
        <text>a beta-D-glucosyl-(1&lt;-&gt;1')-N-acylsphing-4-enine + H2O = an N-acylsphing-4-enine + D-glucose</text>
        <dbReference type="Rhea" id="RHEA:13269"/>
        <dbReference type="ChEBI" id="CHEBI:4167"/>
        <dbReference type="ChEBI" id="CHEBI:15377"/>
        <dbReference type="ChEBI" id="CHEBI:22801"/>
        <dbReference type="ChEBI" id="CHEBI:52639"/>
        <dbReference type="EC" id="3.2.1.45"/>
    </reaction>
    <physiologicalReaction direction="left-to-right" evidence="1">
        <dbReference type="Rhea" id="RHEA:13270"/>
    </physiologicalReaction>
</comment>
<evidence type="ECO:0000256" key="4">
    <source>
        <dbReference type="ARBA" id="ARBA00022729"/>
    </source>
</evidence>
<dbReference type="Pfam" id="PF02055">
    <property type="entry name" value="Glyco_hydro_30"/>
    <property type="match status" value="1"/>
</dbReference>
<sequence>MVLDHNLDLVKEWVRVIFADKTAAKYAAGTATHWYSPGTPHTVLDEAYQGHPDKFFLATEACQVGGVKIGDWHLAERYANDIIQHLLHHTMGWVDWNMALDTQGGPNWTNNFVDSPILINAGAGEYYRQPSYYALAHFSKFLPPGSVRVDTTSTGSKASVAAFRRPDNSVAVIVVNNDNTDI</sequence>
<reference evidence="9" key="1">
    <citation type="submission" date="2020-11" db="EMBL/GenBank/DDBJ databases">
        <authorList>
            <person name="Tran Van P."/>
        </authorList>
    </citation>
    <scope>NUCLEOTIDE SEQUENCE</scope>
</reference>
<dbReference type="Proteomes" id="UP000728032">
    <property type="component" value="Unassembled WGS sequence"/>
</dbReference>
<evidence type="ECO:0000313" key="9">
    <source>
        <dbReference type="EMBL" id="CAD7663015.1"/>
    </source>
</evidence>
<dbReference type="OrthoDB" id="2160638at2759"/>
<gene>
    <name evidence="9" type="ORF">ONB1V03_LOCUS19575</name>
</gene>
<protein>
    <recommendedName>
        <fullName evidence="3 6">Glucosylceramidase</fullName>
        <ecNumber evidence="3 6">3.2.1.45</ecNumber>
    </recommendedName>
</protein>
<dbReference type="PANTHER" id="PTHR11069">
    <property type="entry name" value="GLUCOSYLCERAMIDASE"/>
    <property type="match status" value="1"/>
</dbReference>
<dbReference type="EC" id="3.2.1.45" evidence="3 6"/>
<dbReference type="AlphaFoldDB" id="A0A7R9MPU5"/>
<dbReference type="Pfam" id="PF17189">
    <property type="entry name" value="Glyco_hydro_30C"/>
    <property type="match status" value="1"/>
</dbReference>
<keyword evidence="6" id="KW-0326">Glycosidase</keyword>
<dbReference type="EMBL" id="OC945200">
    <property type="protein sequence ID" value="CAD7663015.1"/>
    <property type="molecule type" value="Genomic_DNA"/>
</dbReference>
<evidence type="ECO:0000256" key="5">
    <source>
        <dbReference type="ARBA" id="ARBA00022801"/>
    </source>
</evidence>
<evidence type="ECO:0000313" key="10">
    <source>
        <dbReference type="Proteomes" id="UP000728032"/>
    </source>
</evidence>
<dbReference type="SUPFAM" id="SSF51445">
    <property type="entry name" value="(Trans)glycosidases"/>
    <property type="match status" value="1"/>
</dbReference>
<keyword evidence="5 6" id="KW-0378">Hydrolase</keyword>
<proteinExistence type="inferred from homology"/>
<evidence type="ECO:0000256" key="2">
    <source>
        <dbReference type="ARBA" id="ARBA00005382"/>
    </source>
</evidence>
<dbReference type="GO" id="GO:0006680">
    <property type="term" value="P:glucosylceramide catabolic process"/>
    <property type="evidence" value="ECO:0007669"/>
    <property type="project" value="TreeGrafter"/>
</dbReference>
<dbReference type="EMBL" id="CAJPVJ010030375">
    <property type="protein sequence ID" value="CAG2180152.1"/>
    <property type="molecule type" value="Genomic_DNA"/>
</dbReference>
<evidence type="ECO:0000256" key="6">
    <source>
        <dbReference type="RuleBase" id="RU361188"/>
    </source>
</evidence>
<feature type="domain" description="Glycosyl hydrolase family 30 beta sandwich" evidence="8">
    <location>
        <begin position="145"/>
        <end position="181"/>
    </location>
</feature>